<keyword evidence="1" id="KW-1133">Transmembrane helix</keyword>
<evidence type="ECO:0000313" key="3">
    <source>
        <dbReference type="Proteomes" id="UP000233469"/>
    </source>
</evidence>
<organism evidence="2 3">
    <name type="scientific">Rhizophagus irregularis</name>
    <dbReference type="NCBI Taxonomy" id="588596"/>
    <lineage>
        <taxon>Eukaryota</taxon>
        <taxon>Fungi</taxon>
        <taxon>Fungi incertae sedis</taxon>
        <taxon>Mucoromycota</taxon>
        <taxon>Glomeromycotina</taxon>
        <taxon>Glomeromycetes</taxon>
        <taxon>Glomerales</taxon>
        <taxon>Glomeraceae</taxon>
        <taxon>Rhizophagus</taxon>
    </lineage>
</organism>
<dbReference type="AlphaFoldDB" id="A0A2N1NI17"/>
<feature type="transmembrane region" description="Helical" evidence="1">
    <location>
        <begin position="20"/>
        <end position="43"/>
    </location>
</feature>
<name>A0A2N1NI17_9GLOM</name>
<keyword evidence="1" id="KW-0812">Transmembrane</keyword>
<evidence type="ECO:0000256" key="1">
    <source>
        <dbReference type="SAM" id="Phobius"/>
    </source>
</evidence>
<proteinExistence type="predicted"/>
<comment type="caution">
    <text evidence="2">The sequence shown here is derived from an EMBL/GenBank/DDBJ whole genome shotgun (WGS) entry which is preliminary data.</text>
</comment>
<evidence type="ECO:0000313" key="2">
    <source>
        <dbReference type="EMBL" id="PKK73572.1"/>
    </source>
</evidence>
<protein>
    <submittedName>
        <fullName evidence="2">Uncharacterized protein</fullName>
    </submittedName>
</protein>
<keyword evidence="1" id="KW-0472">Membrane</keyword>
<dbReference type="Proteomes" id="UP000233469">
    <property type="component" value="Unassembled WGS sequence"/>
</dbReference>
<gene>
    <name evidence="2" type="ORF">RhiirC2_740532</name>
</gene>
<sequence>MNFHEKENDAFDNNSTHNFPFFLVINIFFLNNNTLFFNDILFLNNTLLHFTSKFKST</sequence>
<reference evidence="2 3" key="2">
    <citation type="submission" date="2017-10" db="EMBL/GenBank/DDBJ databases">
        <title>Extensive intraspecific genome diversity in a model arbuscular mycorrhizal fungus.</title>
        <authorList>
            <person name="Chen E.C.H."/>
            <person name="Morin E."/>
            <person name="Baudet D."/>
            <person name="Noel J."/>
            <person name="Ndikumana S."/>
            <person name="Charron P."/>
            <person name="St-Onge C."/>
            <person name="Giorgi J."/>
            <person name="Grigoriev I.V."/>
            <person name="Roux C."/>
            <person name="Martin F.M."/>
            <person name="Corradi N."/>
        </authorList>
    </citation>
    <scope>NUCLEOTIDE SEQUENCE [LARGE SCALE GENOMIC DNA]</scope>
    <source>
        <strain evidence="2 3">C2</strain>
    </source>
</reference>
<reference evidence="2 3" key="1">
    <citation type="submission" date="2016-04" db="EMBL/GenBank/DDBJ databases">
        <title>Genome analyses suggest a sexual origin of heterokaryosis in a supposedly ancient asexual fungus.</title>
        <authorList>
            <person name="Ropars J."/>
            <person name="Sedzielewska K."/>
            <person name="Noel J."/>
            <person name="Charron P."/>
            <person name="Farinelli L."/>
            <person name="Marton T."/>
            <person name="Kruger M."/>
            <person name="Pelin A."/>
            <person name="Brachmann A."/>
            <person name="Corradi N."/>
        </authorList>
    </citation>
    <scope>NUCLEOTIDE SEQUENCE [LARGE SCALE GENOMIC DNA]</scope>
    <source>
        <strain evidence="2 3">C2</strain>
    </source>
</reference>
<dbReference type="EMBL" id="LLXL01000361">
    <property type="protein sequence ID" value="PKK73572.1"/>
    <property type="molecule type" value="Genomic_DNA"/>
</dbReference>
<accession>A0A2N1NI17</accession>